<sequence length="311" mass="34655">MEADNRTILTQSSSWAFQRIQTCSPSSLACSCPCAWSQCLGTCSSSWLSALTPTSTPMYFFLSNLSLADICFTSTIIPQMPVNIHTQSKEISYLEFLTQVYFFMIFVGMDNMLLTVMAYDCFVAICHPLKYTVIMNPWLCVLLVLMSWNIMFWFSLFHILLLKQFTFSMGTEIPPFFCDVPQPFKVANSDALIGIIIMYVSTALMVVFPVAGILYSYSQIVSSLLRMSSSVSKSKAFSSCGSHLCVVSLLYEAGLVEYLNSSGTHSSQRTTIASVMYTVVTPMLNPLIYSLRNKDVKGALGRLLRRAACCP</sequence>
<dbReference type="InterPro" id="IPR000725">
    <property type="entry name" value="Olfact_rcpt"/>
</dbReference>
<dbReference type="PRINTS" id="PR00245">
    <property type="entry name" value="OLFACTORYR"/>
</dbReference>
<keyword evidence="3 10" id="KW-0812">Transmembrane</keyword>
<gene>
    <name evidence="12" type="ORF">GHT09_007066</name>
    <name evidence="13" type="ORF">MONAX_5E043724</name>
</gene>
<dbReference type="PROSITE" id="PS50262">
    <property type="entry name" value="G_PROTEIN_RECEP_F1_2"/>
    <property type="match status" value="1"/>
</dbReference>
<dbReference type="PRINTS" id="PR00237">
    <property type="entry name" value="GPCRRHODOPSN"/>
</dbReference>
<dbReference type="AlphaFoldDB" id="A0A5E4D9F0"/>
<reference evidence="13 14" key="1">
    <citation type="submission" date="2019-04" db="EMBL/GenBank/DDBJ databases">
        <authorList>
            <person name="Alioto T."/>
            <person name="Alioto T."/>
        </authorList>
    </citation>
    <scope>NUCLEOTIDE SEQUENCE [LARGE SCALE GENOMIC DNA]</scope>
</reference>
<feature type="domain" description="G-protein coupled receptors family 1 profile" evidence="11">
    <location>
        <begin position="56"/>
        <end position="289"/>
    </location>
</feature>
<organism evidence="13 14">
    <name type="scientific">Marmota monax</name>
    <name type="common">Woodchuck</name>
    <dbReference type="NCBI Taxonomy" id="9995"/>
    <lineage>
        <taxon>Eukaryota</taxon>
        <taxon>Metazoa</taxon>
        <taxon>Chordata</taxon>
        <taxon>Craniata</taxon>
        <taxon>Vertebrata</taxon>
        <taxon>Euteleostomi</taxon>
        <taxon>Mammalia</taxon>
        <taxon>Eutheria</taxon>
        <taxon>Euarchontoglires</taxon>
        <taxon>Glires</taxon>
        <taxon>Rodentia</taxon>
        <taxon>Sciuromorpha</taxon>
        <taxon>Sciuridae</taxon>
        <taxon>Xerinae</taxon>
        <taxon>Marmotini</taxon>
        <taxon>Marmota</taxon>
    </lineage>
</organism>
<dbReference type="EMBL" id="CABDUW010003522">
    <property type="protein sequence ID" value="VTJ89359.1"/>
    <property type="molecule type" value="Genomic_DNA"/>
</dbReference>
<keyword evidence="4 10" id="KW-1133">Transmembrane helix</keyword>
<evidence type="ECO:0000256" key="5">
    <source>
        <dbReference type="ARBA" id="ARBA00023040"/>
    </source>
</evidence>
<evidence type="ECO:0000256" key="7">
    <source>
        <dbReference type="ARBA" id="ARBA00023170"/>
    </source>
</evidence>
<keyword evidence="7" id="KW-0675">Receptor</keyword>
<protein>
    <recommendedName>
        <fullName evidence="11">G-protein coupled receptors family 1 profile domain-containing protein</fullName>
    </recommendedName>
</protein>
<dbReference type="SUPFAM" id="SSF81321">
    <property type="entry name" value="Family A G protein-coupled receptor-like"/>
    <property type="match status" value="1"/>
</dbReference>
<dbReference type="PANTHER" id="PTHR48001">
    <property type="entry name" value="OLFACTORY RECEPTOR"/>
    <property type="match status" value="1"/>
</dbReference>
<comment type="subcellular location">
    <subcellularLocation>
        <location evidence="1">Cell membrane</location>
        <topology evidence="1">Multi-pass membrane protein</topology>
    </subcellularLocation>
</comment>
<dbReference type="InterPro" id="IPR000276">
    <property type="entry name" value="GPCR_Rhodpsn"/>
</dbReference>
<accession>A0A5E4D9F0</accession>
<feature type="transmembrane region" description="Helical" evidence="10">
    <location>
        <begin position="138"/>
        <end position="161"/>
    </location>
</feature>
<dbReference type="GO" id="GO:0004930">
    <property type="term" value="F:G protein-coupled receptor activity"/>
    <property type="evidence" value="ECO:0007669"/>
    <property type="project" value="UniProtKB-KW"/>
</dbReference>
<evidence type="ECO:0000256" key="6">
    <source>
        <dbReference type="ARBA" id="ARBA00023136"/>
    </source>
</evidence>
<feature type="transmembrane region" description="Helical" evidence="10">
    <location>
        <begin position="191"/>
        <end position="215"/>
    </location>
</feature>
<dbReference type="Gene3D" id="1.20.1070.10">
    <property type="entry name" value="Rhodopsin 7-helix transmembrane proteins"/>
    <property type="match status" value="1"/>
</dbReference>
<keyword evidence="5" id="KW-0297">G-protein coupled receptor</keyword>
<evidence type="ECO:0000256" key="10">
    <source>
        <dbReference type="SAM" id="Phobius"/>
    </source>
</evidence>
<evidence type="ECO:0000313" key="14">
    <source>
        <dbReference type="Proteomes" id="UP000335636"/>
    </source>
</evidence>
<feature type="transmembrane region" description="Helical" evidence="10">
    <location>
        <begin position="100"/>
        <end position="126"/>
    </location>
</feature>
<dbReference type="InterPro" id="IPR017452">
    <property type="entry name" value="GPCR_Rhodpsn_7TM"/>
</dbReference>
<keyword evidence="2" id="KW-1003">Cell membrane</keyword>
<evidence type="ECO:0000256" key="9">
    <source>
        <dbReference type="ARBA" id="ARBA00053672"/>
    </source>
</evidence>
<keyword evidence="6 10" id="KW-0472">Membrane</keyword>
<dbReference type="EMBL" id="WJEC01000681">
    <property type="protein sequence ID" value="KAF7481705.1"/>
    <property type="molecule type" value="Genomic_DNA"/>
</dbReference>
<evidence type="ECO:0000256" key="2">
    <source>
        <dbReference type="ARBA" id="ARBA00022475"/>
    </source>
</evidence>
<evidence type="ECO:0000256" key="8">
    <source>
        <dbReference type="ARBA" id="ARBA00023224"/>
    </source>
</evidence>
<proteinExistence type="predicted"/>
<dbReference type="GO" id="GO:0004984">
    <property type="term" value="F:olfactory receptor activity"/>
    <property type="evidence" value="ECO:0007669"/>
    <property type="project" value="InterPro"/>
</dbReference>
<reference evidence="12" key="2">
    <citation type="submission" date="2020-08" db="EMBL/GenBank/DDBJ databases">
        <authorList>
            <person name="Shumante A."/>
            <person name="Zimin A.V."/>
            <person name="Puiu D."/>
            <person name="Salzberg S.L."/>
        </authorList>
    </citation>
    <scope>NUCLEOTIDE SEQUENCE</scope>
    <source>
        <strain evidence="12">WC2-LM</strain>
        <tissue evidence="12">Liver</tissue>
    </source>
</reference>
<evidence type="ECO:0000256" key="1">
    <source>
        <dbReference type="ARBA" id="ARBA00004651"/>
    </source>
</evidence>
<keyword evidence="14" id="KW-1185">Reference proteome</keyword>
<dbReference type="Proteomes" id="UP000335636">
    <property type="component" value="Unassembled WGS sequence"/>
</dbReference>
<dbReference type="Pfam" id="PF13853">
    <property type="entry name" value="7tm_4"/>
    <property type="match status" value="1"/>
</dbReference>
<name>A0A5E4D9F0_MARMO</name>
<evidence type="ECO:0000256" key="4">
    <source>
        <dbReference type="ARBA" id="ARBA00022989"/>
    </source>
</evidence>
<dbReference type="Proteomes" id="UP000662637">
    <property type="component" value="Unassembled WGS sequence"/>
</dbReference>
<evidence type="ECO:0000313" key="12">
    <source>
        <dbReference type="EMBL" id="KAF7481705.1"/>
    </source>
</evidence>
<keyword evidence="8" id="KW-0807">Transducer</keyword>
<evidence type="ECO:0000256" key="3">
    <source>
        <dbReference type="ARBA" id="ARBA00022692"/>
    </source>
</evidence>
<dbReference type="GO" id="GO:0005886">
    <property type="term" value="C:plasma membrane"/>
    <property type="evidence" value="ECO:0007669"/>
    <property type="project" value="UniProtKB-SubCell"/>
</dbReference>
<dbReference type="FunFam" id="1.20.1070.10:FF:000015">
    <property type="entry name" value="Olfactory receptor"/>
    <property type="match status" value="1"/>
</dbReference>
<feature type="transmembrane region" description="Helical" evidence="10">
    <location>
        <begin position="59"/>
        <end position="80"/>
    </location>
</feature>
<evidence type="ECO:0000313" key="13">
    <source>
        <dbReference type="EMBL" id="VTJ89359.1"/>
    </source>
</evidence>
<dbReference type="PROSITE" id="PS51257">
    <property type="entry name" value="PROKAR_LIPOPROTEIN"/>
    <property type="match status" value="1"/>
</dbReference>
<evidence type="ECO:0000259" key="11">
    <source>
        <dbReference type="PROSITE" id="PS50262"/>
    </source>
</evidence>
<comment type="function">
    <text evidence="9">Possible taste receptor.</text>
</comment>